<evidence type="ECO:0000313" key="3">
    <source>
        <dbReference type="Proteomes" id="UP000331127"/>
    </source>
</evidence>
<dbReference type="InterPro" id="IPR053137">
    <property type="entry name" value="NLR-like"/>
</dbReference>
<name>A0A5M3WIH7_9ACTN</name>
<gene>
    <name evidence="2" type="ORF">Amac_021020</name>
</gene>
<dbReference type="Gene3D" id="3.40.50.300">
    <property type="entry name" value="P-loop containing nucleotide triphosphate hydrolases"/>
    <property type="match status" value="1"/>
</dbReference>
<comment type="caution">
    <text evidence="2">The sequence shown here is derived from an EMBL/GenBank/DDBJ whole genome shotgun (WGS) entry which is preliminary data.</text>
</comment>
<keyword evidence="3" id="KW-1185">Reference proteome</keyword>
<keyword evidence="1" id="KW-0472">Membrane</keyword>
<dbReference type="GO" id="GO:0005524">
    <property type="term" value="F:ATP binding"/>
    <property type="evidence" value="ECO:0007669"/>
    <property type="project" value="UniProtKB-KW"/>
</dbReference>
<dbReference type="PANTHER" id="PTHR46082">
    <property type="entry name" value="ATP/GTP-BINDING PROTEIN-RELATED"/>
    <property type="match status" value="1"/>
</dbReference>
<dbReference type="EMBL" id="BLAE01000010">
    <property type="protein sequence ID" value="GES08506.1"/>
    <property type="molecule type" value="Genomic_DNA"/>
</dbReference>
<dbReference type="NCBIfam" id="NF040586">
    <property type="entry name" value="FxSxx_TPR"/>
    <property type="match status" value="1"/>
</dbReference>
<dbReference type="PRINTS" id="PR00364">
    <property type="entry name" value="DISEASERSIST"/>
</dbReference>
<dbReference type="InterPro" id="IPR027417">
    <property type="entry name" value="P-loop_NTPase"/>
</dbReference>
<keyword evidence="2" id="KW-0547">Nucleotide-binding</keyword>
<dbReference type="Gene3D" id="1.25.40.10">
    <property type="entry name" value="Tetratricopeptide repeat domain"/>
    <property type="match status" value="2"/>
</dbReference>
<dbReference type="AlphaFoldDB" id="A0A5M3WIH7"/>
<keyword evidence="1" id="KW-1133">Transmembrane helix</keyword>
<sequence length="808" mass="87673">MGFSDPLRVRNVGRVEIALSLVGTIAGAAAVIVAIIQLRRTPRLPRVSPGDQGPAAPGTARPPAVLAAPIGRLPEVRGRQELMHDFRQVLAQRDGRFLVVTGMGGVGKTTAALAFAEELLNAGRSVWWLSAVDALTLTDGFLELAVALGITRGEIEAARAGRTSPADLVWSCLESRSDWVLFVDNADDIDALTIGGAEARDGTGWLRPSSSGLIILTSRISDQEAWGRFGRVVKLGSLSADDGAQVLLDLAPDAGTRDEAVLLADTLGGLPLGLRQAGAFLASPFAQPSSFAEYRQALPVPFLQLMGTRVVATWKVSLDALAGRGIPQARPLLRVLACFAPSVDVPRDLLKLEVLTRLCDPGDPNAVRVGLDALLATGLVDSRDRGSVVVHPLVAYACRLDLAPEITRVAAVLLREAADGLRTDDPGSWPSWLGLLPHLRDLLAASAVPFDEEGLVALAKAADLAGAMLTRSGQNRESEVLVRAAFERTSLLSDNHPQRLALRYRIADVERVHGRHHAVQQALEELLADQVRLLGADAPAVLATRGNIAWALAAHGHLVEAEARYRALLEDHVRIFGPDHRETLTVRHNIAWTVAMRGRSADAERLLNDILAEQVRILGAEHPDTISTRHDATRAIAAQGRFEEAESRFRKIYEDRLRILGADHPDTISTRHELGRMMVERGDAAQAEALFKEVLRDRRRILGPDHPGTLAARYAIAWSMARRQLYGEAEAALRDVYADQDRILGKDHPRTLVTRHEIAFLLLKQGRFAEAEPLAAVTYADRLRILGPEHPDTRASERALQAIRSGSR</sequence>
<evidence type="ECO:0000313" key="2">
    <source>
        <dbReference type="EMBL" id="GES08506.1"/>
    </source>
</evidence>
<dbReference type="Pfam" id="PF13374">
    <property type="entry name" value="TPR_10"/>
    <property type="match status" value="2"/>
</dbReference>
<dbReference type="InterPro" id="IPR011990">
    <property type="entry name" value="TPR-like_helical_dom_sf"/>
</dbReference>
<organism evidence="2 3">
    <name type="scientific">Acrocarpospora macrocephala</name>
    <dbReference type="NCBI Taxonomy" id="150177"/>
    <lineage>
        <taxon>Bacteria</taxon>
        <taxon>Bacillati</taxon>
        <taxon>Actinomycetota</taxon>
        <taxon>Actinomycetes</taxon>
        <taxon>Streptosporangiales</taxon>
        <taxon>Streptosporangiaceae</taxon>
        <taxon>Acrocarpospora</taxon>
    </lineage>
</organism>
<reference evidence="2 3" key="1">
    <citation type="submission" date="2019-10" db="EMBL/GenBank/DDBJ databases">
        <title>Whole genome shotgun sequence of Acrocarpospora macrocephala NBRC 16266.</title>
        <authorList>
            <person name="Ichikawa N."/>
            <person name="Kimura A."/>
            <person name="Kitahashi Y."/>
            <person name="Komaki H."/>
            <person name="Oguchi A."/>
        </authorList>
    </citation>
    <scope>NUCLEOTIDE SEQUENCE [LARGE SCALE GENOMIC DNA]</scope>
    <source>
        <strain evidence="2 3">NBRC 16266</strain>
    </source>
</reference>
<dbReference type="SUPFAM" id="SSF48452">
    <property type="entry name" value="TPR-like"/>
    <property type="match status" value="2"/>
</dbReference>
<dbReference type="Proteomes" id="UP000331127">
    <property type="component" value="Unassembled WGS sequence"/>
</dbReference>
<dbReference type="Pfam" id="PF13424">
    <property type="entry name" value="TPR_12"/>
    <property type="match status" value="2"/>
</dbReference>
<keyword evidence="1" id="KW-0812">Transmembrane</keyword>
<accession>A0A5M3WIH7</accession>
<dbReference type="PANTHER" id="PTHR46082:SF6">
    <property type="entry name" value="AAA+ ATPASE DOMAIN-CONTAINING PROTEIN-RELATED"/>
    <property type="match status" value="1"/>
</dbReference>
<dbReference type="SUPFAM" id="SSF52540">
    <property type="entry name" value="P-loop containing nucleoside triphosphate hydrolases"/>
    <property type="match status" value="1"/>
</dbReference>
<evidence type="ECO:0000256" key="1">
    <source>
        <dbReference type="SAM" id="Phobius"/>
    </source>
</evidence>
<keyword evidence="2" id="KW-0067">ATP-binding</keyword>
<feature type="transmembrane region" description="Helical" evidence="1">
    <location>
        <begin position="17"/>
        <end position="36"/>
    </location>
</feature>
<proteinExistence type="predicted"/>
<protein>
    <submittedName>
        <fullName evidence="2">ATP-binding protein</fullName>
    </submittedName>
</protein>